<feature type="compositionally biased region" description="Basic and acidic residues" evidence="1">
    <location>
        <begin position="1"/>
        <end position="30"/>
    </location>
</feature>
<keyword evidence="3" id="KW-1185">Reference proteome</keyword>
<reference evidence="3" key="1">
    <citation type="journal article" date="2019" name="Int. J. Syst. Evol. Microbiol.">
        <title>The Global Catalogue of Microorganisms (GCM) 10K type strain sequencing project: providing services to taxonomists for standard genome sequencing and annotation.</title>
        <authorList>
            <consortium name="The Broad Institute Genomics Platform"/>
            <consortium name="The Broad Institute Genome Sequencing Center for Infectious Disease"/>
            <person name="Wu L."/>
            <person name="Ma J."/>
        </authorList>
    </citation>
    <scope>NUCLEOTIDE SEQUENCE [LARGE SCALE GENOMIC DNA]</scope>
    <source>
        <strain evidence="3">JCM 32305</strain>
    </source>
</reference>
<proteinExistence type="predicted"/>
<evidence type="ECO:0008006" key="4">
    <source>
        <dbReference type="Google" id="ProtNLM"/>
    </source>
</evidence>
<accession>A0ABQ2QQC3</accession>
<dbReference type="Proteomes" id="UP000654004">
    <property type="component" value="Unassembled WGS sequence"/>
</dbReference>
<evidence type="ECO:0000313" key="2">
    <source>
        <dbReference type="EMBL" id="GGP92401.1"/>
    </source>
</evidence>
<dbReference type="RefSeq" id="WP_268244202.1">
    <property type="nucleotide sequence ID" value="NZ_BMQW01000007.1"/>
</dbReference>
<protein>
    <recommendedName>
        <fullName evidence="4">6-phosphofructokinase</fullName>
    </recommendedName>
</protein>
<gene>
    <name evidence="2" type="ORF">GCM10009410_28060</name>
</gene>
<evidence type="ECO:0000313" key="3">
    <source>
        <dbReference type="Proteomes" id="UP000654004"/>
    </source>
</evidence>
<comment type="caution">
    <text evidence="2">The sequence shown here is derived from an EMBL/GenBank/DDBJ whole genome shotgun (WGS) entry which is preliminary data.</text>
</comment>
<feature type="region of interest" description="Disordered" evidence="1">
    <location>
        <begin position="1"/>
        <end position="40"/>
    </location>
</feature>
<evidence type="ECO:0000256" key="1">
    <source>
        <dbReference type="SAM" id="MobiDB-lite"/>
    </source>
</evidence>
<organism evidence="2 3">
    <name type="scientific">Shewanella ulleungensis</name>
    <dbReference type="NCBI Taxonomy" id="2282699"/>
    <lineage>
        <taxon>Bacteria</taxon>
        <taxon>Pseudomonadati</taxon>
        <taxon>Pseudomonadota</taxon>
        <taxon>Gammaproteobacteria</taxon>
        <taxon>Alteromonadales</taxon>
        <taxon>Shewanellaceae</taxon>
        <taxon>Shewanella</taxon>
    </lineage>
</organism>
<name>A0ABQ2QQC3_9GAMM</name>
<sequence>MSKERNNSKESKKQPLLSLKEKRAAKEAKKAPSSSVIKGK</sequence>
<dbReference type="EMBL" id="BMQW01000007">
    <property type="protein sequence ID" value="GGP92401.1"/>
    <property type="molecule type" value="Genomic_DNA"/>
</dbReference>